<proteinExistence type="predicted"/>
<feature type="region of interest" description="Disordered" evidence="1">
    <location>
        <begin position="96"/>
        <end position="116"/>
    </location>
</feature>
<evidence type="ECO:0000313" key="2">
    <source>
        <dbReference type="EMBL" id="AAU49331.1"/>
    </source>
</evidence>
<gene>
    <name evidence="2" type="ordered locus">BMA1000</name>
</gene>
<dbReference type="EMBL" id="CP000010">
    <property type="protein sequence ID" value="AAU49331.1"/>
    <property type="molecule type" value="Genomic_DNA"/>
</dbReference>
<feature type="compositionally biased region" description="Basic residues" evidence="1">
    <location>
        <begin position="99"/>
        <end position="116"/>
    </location>
</feature>
<protein>
    <submittedName>
        <fullName evidence="2">Uncharacterized protein</fullName>
    </submittedName>
</protein>
<organism evidence="2 3">
    <name type="scientific">Burkholderia mallei (strain ATCC 23344)</name>
    <dbReference type="NCBI Taxonomy" id="243160"/>
    <lineage>
        <taxon>Bacteria</taxon>
        <taxon>Pseudomonadati</taxon>
        <taxon>Pseudomonadota</taxon>
        <taxon>Betaproteobacteria</taxon>
        <taxon>Burkholderiales</taxon>
        <taxon>Burkholderiaceae</taxon>
        <taxon>Burkholderia</taxon>
        <taxon>pseudomallei group</taxon>
    </lineage>
</organism>
<dbReference type="KEGG" id="bma:BMA1000"/>
<evidence type="ECO:0000256" key="1">
    <source>
        <dbReference type="SAM" id="MobiDB-lite"/>
    </source>
</evidence>
<sequence>MPLFLQGVVFEAATRAGCCARRKRTSFAAAGGACPRRARNTATRYTRRSSRAAASTAARASRSIGISFRLTPMTIRDRGGTATRRASRCCRASIMSTRRPPRPRSRSARGARTMRRAACRRGVSSRCASVFSCMRAIACTRRMTRRGSTHPARSRSFHSMSRAPRRSSANAR</sequence>
<reference evidence="2 3" key="1">
    <citation type="journal article" date="2004" name="Proc. Natl. Acad. Sci. U.S.A.">
        <title>Structural flexibility in the Burkholderia mallei genome.</title>
        <authorList>
            <person name="Nierman W.C."/>
            <person name="DeShazer D."/>
            <person name="Kim H.S."/>
            <person name="Tettelin H."/>
            <person name="Nelson K.E."/>
            <person name="Feldblyum T."/>
            <person name="Ulrich R.L."/>
            <person name="Ronning C.M."/>
            <person name="Brinkac L.M."/>
            <person name="Daugherty S.C."/>
            <person name="Davidsen T.D."/>
            <person name="Deboy R.T."/>
            <person name="Dimitrov G."/>
            <person name="Dodson R.J."/>
            <person name="Durkin A.S."/>
            <person name="Gwinn M.L."/>
            <person name="Haft D.H."/>
            <person name="Khouri H."/>
            <person name="Kolonay J.F."/>
            <person name="Madupu R."/>
            <person name="Mohammoud Y."/>
            <person name="Nelson W.C."/>
            <person name="Radune D."/>
            <person name="Romero C.M."/>
            <person name="Sarria S."/>
            <person name="Selengut J."/>
            <person name="Shamblin C."/>
            <person name="Sullivan S.A."/>
            <person name="White O."/>
            <person name="Yu Y."/>
            <person name="Zafar N."/>
            <person name="Zhou L."/>
            <person name="Fraser C.M."/>
        </authorList>
    </citation>
    <scope>NUCLEOTIDE SEQUENCE [LARGE SCALE GENOMIC DNA]</scope>
    <source>
        <strain evidence="2 3">ATCC 23344</strain>
    </source>
</reference>
<name>A0A0H2WJ68_BURMA</name>
<dbReference type="AlphaFoldDB" id="A0A0H2WJ68"/>
<feature type="compositionally biased region" description="Low complexity" evidence="1">
    <location>
        <begin position="159"/>
        <end position="172"/>
    </location>
</feature>
<keyword evidence="3" id="KW-1185">Reference proteome</keyword>
<dbReference type="HOGENOM" id="CLU_1552389_0_0_4"/>
<evidence type="ECO:0000313" key="3">
    <source>
        <dbReference type="Proteomes" id="UP000006693"/>
    </source>
</evidence>
<feature type="region of interest" description="Disordered" evidence="1">
    <location>
        <begin position="143"/>
        <end position="172"/>
    </location>
</feature>
<feature type="compositionally biased region" description="Basic residues" evidence="1">
    <location>
        <begin position="143"/>
        <end position="156"/>
    </location>
</feature>
<feature type="region of interest" description="Disordered" evidence="1">
    <location>
        <begin position="38"/>
        <end position="58"/>
    </location>
</feature>
<dbReference type="Proteomes" id="UP000006693">
    <property type="component" value="Chromosome 1"/>
</dbReference>
<accession>A0A0H2WJ68</accession>